<dbReference type="EMBL" id="JACLQZ010000002">
    <property type="protein sequence ID" value="MBC2873387.1"/>
    <property type="molecule type" value="Genomic_DNA"/>
</dbReference>
<dbReference type="EMBL" id="JACLRA010000008">
    <property type="protein sequence ID" value="MBC2863405.1"/>
    <property type="molecule type" value="Genomic_DNA"/>
</dbReference>
<evidence type="ECO:0000313" key="3">
    <source>
        <dbReference type="Proteomes" id="UP000592342"/>
    </source>
</evidence>
<proteinExistence type="predicted"/>
<gene>
    <name evidence="1" type="ORF">H7U16_27915</name>
    <name evidence="2" type="ORF">H7U18_26930</name>
</gene>
<name>A0A7X1HVB6_KLEPN</name>
<comment type="caution">
    <text evidence="1">The sequence shown here is derived from an EMBL/GenBank/DDBJ whole genome shotgun (WGS) entry which is preliminary data.</text>
</comment>
<dbReference type="AlphaFoldDB" id="A0A7X1HVB6"/>
<dbReference type="RefSeq" id="WP_217082353.1">
    <property type="nucleotide sequence ID" value="NZ_CP162109.1"/>
</dbReference>
<reference evidence="1 3" key="1">
    <citation type="submission" date="2020-08" db="EMBL/GenBank/DDBJ databases">
        <title>Tigecycline and colistin resistance in Klebsiella pneumoniae.</title>
        <authorList>
            <person name="Ramesh N."/>
            <person name="Shanthini T."/>
            <person name="Prasanth M."/>
            <person name="Senthilkumar N."/>
            <person name="Meesala Krishna M."/>
            <person name="Guruswami G."/>
        </authorList>
    </citation>
    <scope>NUCLEOTIDE SEQUENCE [LARGE SCALE GENOMIC DNA]</scope>
    <source>
        <strain evidence="1 3">SHM 84</strain>
        <strain evidence="2">SHM 84C</strain>
    </source>
</reference>
<evidence type="ECO:0000313" key="2">
    <source>
        <dbReference type="EMBL" id="MBC2873387.1"/>
    </source>
</evidence>
<dbReference type="Proteomes" id="UP000629923">
    <property type="component" value="Unassembled WGS sequence"/>
</dbReference>
<accession>A0A7X1HVB6</accession>
<sequence>MAGEGRIKVKRLWDAANAALDVIDAEIAQGLPEPEWAAQLREVIALIDEPSPEQDDCSPSLDHNNK</sequence>
<protein>
    <submittedName>
        <fullName evidence="1">Uncharacterized protein</fullName>
    </submittedName>
</protein>
<dbReference type="Proteomes" id="UP000592342">
    <property type="component" value="Unassembled WGS sequence"/>
</dbReference>
<organism evidence="1 3">
    <name type="scientific">Klebsiella pneumoniae</name>
    <dbReference type="NCBI Taxonomy" id="573"/>
    <lineage>
        <taxon>Bacteria</taxon>
        <taxon>Pseudomonadati</taxon>
        <taxon>Pseudomonadota</taxon>
        <taxon>Gammaproteobacteria</taxon>
        <taxon>Enterobacterales</taxon>
        <taxon>Enterobacteriaceae</taxon>
        <taxon>Klebsiella/Raoultella group</taxon>
        <taxon>Klebsiella</taxon>
        <taxon>Klebsiella pneumoniae complex</taxon>
    </lineage>
</organism>
<evidence type="ECO:0000313" key="1">
    <source>
        <dbReference type="EMBL" id="MBC2863405.1"/>
    </source>
</evidence>